<comment type="subunit">
    <text evidence="14">Homodimer.</text>
</comment>
<evidence type="ECO:0000256" key="10">
    <source>
        <dbReference type="ARBA" id="ARBA00022884"/>
    </source>
</evidence>
<dbReference type="InterPro" id="IPR045864">
    <property type="entry name" value="aa-tRNA-synth_II/BPL/LPL"/>
</dbReference>
<evidence type="ECO:0000256" key="7">
    <source>
        <dbReference type="ARBA" id="ARBA00022741"/>
    </source>
</evidence>
<dbReference type="SUPFAM" id="SSF55681">
    <property type="entry name" value="Class II aaRS and biotin synthetases"/>
    <property type="match status" value="1"/>
</dbReference>
<dbReference type="InterPro" id="IPR002320">
    <property type="entry name" value="Thr-tRNA-ligase_IIa"/>
</dbReference>
<dbReference type="FunFam" id="3.30.54.20:FF:000003">
    <property type="entry name" value="Threonine--tRNA ligase"/>
    <property type="match status" value="1"/>
</dbReference>
<evidence type="ECO:0000256" key="2">
    <source>
        <dbReference type="ARBA" id="ARBA00008226"/>
    </source>
</evidence>
<keyword evidence="7 14" id="KW-0547">Nucleotide-binding</keyword>
<evidence type="ECO:0000256" key="9">
    <source>
        <dbReference type="ARBA" id="ARBA00022840"/>
    </source>
</evidence>
<dbReference type="PROSITE" id="PS50862">
    <property type="entry name" value="AA_TRNA_LIGASE_II"/>
    <property type="match status" value="1"/>
</dbReference>
<dbReference type="FunFam" id="3.30.930.10:FF:000019">
    <property type="entry name" value="Threonine--tRNA ligase"/>
    <property type="match status" value="1"/>
</dbReference>
<feature type="binding site" evidence="14">
    <location>
        <position position="353"/>
    </location>
    <ligand>
        <name>Zn(2+)</name>
        <dbReference type="ChEBI" id="CHEBI:29105"/>
        <note>catalytic</note>
    </ligand>
</feature>
<protein>
    <recommendedName>
        <fullName evidence="14">Threonine--tRNA ligase</fullName>
        <ecNumber evidence="14">6.1.1.3</ecNumber>
    </recommendedName>
    <alternativeName>
        <fullName evidence="14">Threonyl-tRNA synthetase</fullName>
        <shortName evidence="14">ThrRS</shortName>
    </alternativeName>
</protein>
<gene>
    <name evidence="14" type="primary">thrS</name>
    <name evidence="17" type="ORF">E1283_14700</name>
</gene>
<dbReference type="SUPFAM" id="SSF55186">
    <property type="entry name" value="ThrRS/AlaRS common domain"/>
    <property type="match status" value="1"/>
</dbReference>
<keyword evidence="12 14" id="KW-0030">Aminoacyl-tRNA synthetase</keyword>
<dbReference type="InterPro" id="IPR002314">
    <property type="entry name" value="aa-tRNA-synt_IIb"/>
</dbReference>
<keyword evidence="18" id="KW-1185">Reference proteome</keyword>
<dbReference type="InterPro" id="IPR004154">
    <property type="entry name" value="Anticodon-bd"/>
</dbReference>
<dbReference type="CDD" id="cd00771">
    <property type="entry name" value="ThrRS_core"/>
    <property type="match status" value="1"/>
</dbReference>
<keyword evidence="4 14" id="KW-0820">tRNA-binding</keyword>
<dbReference type="InterPro" id="IPR018163">
    <property type="entry name" value="Thr/Ala-tRNA-synth_IIc_edit"/>
</dbReference>
<evidence type="ECO:0000313" key="17">
    <source>
        <dbReference type="EMBL" id="TDC74747.1"/>
    </source>
</evidence>
<dbReference type="InterPro" id="IPR047246">
    <property type="entry name" value="ThrRS_anticodon"/>
</dbReference>
<dbReference type="SUPFAM" id="SSF52954">
    <property type="entry name" value="Class II aaRS ABD-related"/>
    <property type="match status" value="1"/>
</dbReference>
<accession>A0A4R4TBX1</accession>
<feature type="binding site" evidence="14">
    <location>
        <position position="404"/>
    </location>
    <ligand>
        <name>Zn(2+)</name>
        <dbReference type="ChEBI" id="CHEBI:29105"/>
        <note>catalytic</note>
    </ligand>
</feature>
<dbReference type="EMBL" id="SMKI01000134">
    <property type="protein sequence ID" value="TDC74747.1"/>
    <property type="molecule type" value="Genomic_DNA"/>
</dbReference>
<feature type="domain" description="Aminoacyl-transfer RNA synthetases class-II family profile" evidence="15">
    <location>
        <begin position="275"/>
        <end position="555"/>
    </location>
</feature>
<dbReference type="GO" id="GO:0005524">
    <property type="term" value="F:ATP binding"/>
    <property type="evidence" value="ECO:0007669"/>
    <property type="project" value="UniProtKB-UniRule"/>
</dbReference>
<dbReference type="AlphaFoldDB" id="A0A4R4TBX1"/>
<evidence type="ECO:0000256" key="14">
    <source>
        <dbReference type="HAMAP-Rule" id="MF_00184"/>
    </source>
</evidence>
<dbReference type="CDD" id="cd00860">
    <property type="entry name" value="ThrRS_anticodon"/>
    <property type="match status" value="1"/>
</dbReference>
<comment type="caution">
    <text evidence="17">The sequence shown here is derived from an EMBL/GenBank/DDBJ whole genome shotgun (WGS) entry which is preliminary data.</text>
</comment>
<comment type="catalytic activity">
    <reaction evidence="13 14">
        <text>tRNA(Thr) + L-threonine + ATP = L-threonyl-tRNA(Thr) + AMP + diphosphate + H(+)</text>
        <dbReference type="Rhea" id="RHEA:24624"/>
        <dbReference type="Rhea" id="RHEA-COMP:9670"/>
        <dbReference type="Rhea" id="RHEA-COMP:9704"/>
        <dbReference type="ChEBI" id="CHEBI:15378"/>
        <dbReference type="ChEBI" id="CHEBI:30616"/>
        <dbReference type="ChEBI" id="CHEBI:33019"/>
        <dbReference type="ChEBI" id="CHEBI:57926"/>
        <dbReference type="ChEBI" id="CHEBI:78442"/>
        <dbReference type="ChEBI" id="CHEBI:78534"/>
        <dbReference type="ChEBI" id="CHEBI:456215"/>
        <dbReference type="EC" id="6.1.1.3"/>
    </reaction>
</comment>
<comment type="cofactor">
    <cofactor evidence="14">
        <name>Zn(2+)</name>
        <dbReference type="ChEBI" id="CHEBI:29105"/>
    </cofactor>
    <text evidence="14">Binds 1 zinc ion per subunit.</text>
</comment>
<evidence type="ECO:0000259" key="16">
    <source>
        <dbReference type="PROSITE" id="PS51880"/>
    </source>
</evidence>
<dbReference type="GO" id="GO:0046872">
    <property type="term" value="F:metal ion binding"/>
    <property type="evidence" value="ECO:0007669"/>
    <property type="project" value="UniProtKB-KW"/>
</dbReference>
<evidence type="ECO:0000256" key="3">
    <source>
        <dbReference type="ARBA" id="ARBA00022490"/>
    </source>
</evidence>
<evidence type="ECO:0000313" key="18">
    <source>
        <dbReference type="Proteomes" id="UP000295345"/>
    </source>
</evidence>
<dbReference type="RefSeq" id="WP_132818475.1">
    <property type="nucleotide sequence ID" value="NZ_SMKI01000134.1"/>
</dbReference>
<keyword evidence="8 14" id="KW-0862">Zinc</keyword>
<dbReference type="PRINTS" id="PR01047">
    <property type="entry name" value="TRNASYNTHTHR"/>
</dbReference>
<dbReference type="Pfam" id="PF00587">
    <property type="entry name" value="tRNA-synt_2b"/>
    <property type="match status" value="1"/>
</dbReference>
<evidence type="ECO:0000256" key="4">
    <source>
        <dbReference type="ARBA" id="ARBA00022555"/>
    </source>
</evidence>
<feature type="binding site" evidence="14">
    <location>
        <position position="532"/>
    </location>
    <ligand>
        <name>Zn(2+)</name>
        <dbReference type="ChEBI" id="CHEBI:29105"/>
        <note>catalytic</note>
    </ligand>
</feature>
<dbReference type="InterPro" id="IPR012947">
    <property type="entry name" value="tRNA_SAD"/>
</dbReference>
<dbReference type="GO" id="GO:0006435">
    <property type="term" value="P:threonyl-tRNA aminoacylation"/>
    <property type="evidence" value="ECO:0007669"/>
    <property type="project" value="UniProtKB-UniRule"/>
</dbReference>
<dbReference type="OrthoDB" id="9802304at2"/>
<comment type="subcellular location">
    <subcellularLocation>
        <location evidence="1 14">Cytoplasm</location>
    </subcellularLocation>
</comment>
<keyword evidence="11 14" id="KW-0648">Protein biosynthesis</keyword>
<evidence type="ECO:0000256" key="6">
    <source>
        <dbReference type="ARBA" id="ARBA00022723"/>
    </source>
</evidence>
<evidence type="ECO:0000256" key="13">
    <source>
        <dbReference type="ARBA" id="ARBA00049515"/>
    </source>
</evidence>
<evidence type="ECO:0000256" key="8">
    <source>
        <dbReference type="ARBA" id="ARBA00022833"/>
    </source>
</evidence>
<dbReference type="GO" id="GO:0005737">
    <property type="term" value="C:cytoplasm"/>
    <property type="evidence" value="ECO:0007669"/>
    <property type="project" value="UniProtKB-SubCell"/>
</dbReference>
<dbReference type="Pfam" id="PF03129">
    <property type="entry name" value="HGTP_anticodon"/>
    <property type="match status" value="1"/>
</dbReference>
<keyword evidence="10 14" id="KW-0694">RNA-binding</keyword>
<dbReference type="Gene3D" id="3.30.930.10">
    <property type="entry name" value="Bira Bifunctional Protein, Domain 2"/>
    <property type="match status" value="1"/>
</dbReference>
<dbReference type="Pfam" id="PF07973">
    <property type="entry name" value="tRNA_SAD"/>
    <property type="match status" value="1"/>
</dbReference>
<keyword evidence="3 14" id="KW-0963">Cytoplasm</keyword>
<name>A0A4R4TBX1_9ACTN</name>
<dbReference type="HAMAP" id="MF_00184">
    <property type="entry name" value="Thr_tRNA_synth"/>
    <property type="match status" value="1"/>
</dbReference>
<dbReference type="FunFam" id="3.40.50.800:FF:000001">
    <property type="entry name" value="Threonine--tRNA ligase"/>
    <property type="match status" value="1"/>
</dbReference>
<dbReference type="GO" id="GO:0004829">
    <property type="term" value="F:threonine-tRNA ligase activity"/>
    <property type="evidence" value="ECO:0007669"/>
    <property type="project" value="UniProtKB-UniRule"/>
</dbReference>
<evidence type="ECO:0000256" key="5">
    <source>
        <dbReference type="ARBA" id="ARBA00022598"/>
    </source>
</evidence>
<comment type="similarity">
    <text evidence="2 14">Belongs to the class-II aminoacyl-tRNA synthetase family.</text>
</comment>
<dbReference type="Gene3D" id="3.30.54.20">
    <property type="match status" value="1"/>
</dbReference>
<dbReference type="Gene3D" id="3.30.980.10">
    <property type="entry name" value="Threonyl-trna Synthetase, Chain A, domain 2"/>
    <property type="match status" value="1"/>
</dbReference>
<reference evidence="17 18" key="1">
    <citation type="submission" date="2019-03" db="EMBL/GenBank/DDBJ databases">
        <title>Draft genome sequences of novel Actinobacteria.</title>
        <authorList>
            <person name="Sahin N."/>
            <person name="Ay H."/>
            <person name="Saygin H."/>
        </authorList>
    </citation>
    <scope>NUCLEOTIDE SEQUENCE [LARGE SCALE GENOMIC DNA]</scope>
    <source>
        <strain evidence="17 18">DSM 41900</strain>
    </source>
</reference>
<dbReference type="SMART" id="SM00863">
    <property type="entry name" value="tRNA_SAD"/>
    <property type="match status" value="1"/>
</dbReference>
<dbReference type="InterPro" id="IPR033728">
    <property type="entry name" value="ThrRS_core"/>
</dbReference>
<dbReference type="PROSITE" id="PS51880">
    <property type="entry name" value="TGS"/>
    <property type="match status" value="1"/>
</dbReference>
<organism evidence="17 18">
    <name type="scientific">Streptomyces hainanensis</name>
    <dbReference type="NCBI Taxonomy" id="402648"/>
    <lineage>
        <taxon>Bacteria</taxon>
        <taxon>Bacillati</taxon>
        <taxon>Actinomycetota</taxon>
        <taxon>Actinomycetes</taxon>
        <taxon>Kitasatosporales</taxon>
        <taxon>Streptomycetaceae</taxon>
        <taxon>Streptomyces</taxon>
    </lineage>
</organism>
<evidence type="ECO:0000256" key="11">
    <source>
        <dbReference type="ARBA" id="ARBA00022917"/>
    </source>
</evidence>
<dbReference type="GO" id="GO:0000049">
    <property type="term" value="F:tRNA binding"/>
    <property type="evidence" value="ECO:0007669"/>
    <property type="project" value="UniProtKB-KW"/>
</dbReference>
<keyword evidence="9 14" id="KW-0067">ATP-binding</keyword>
<feature type="domain" description="TGS" evidence="16">
    <location>
        <begin position="1"/>
        <end position="61"/>
    </location>
</feature>
<dbReference type="PANTHER" id="PTHR11451">
    <property type="entry name" value="THREONINE-TRNA LIGASE"/>
    <property type="match status" value="1"/>
</dbReference>
<keyword evidence="5 14" id="KW-0436">Ligase</keyword>
<evidence type="ECO:0000256" key="1">
    <source>
        <dbReference type="ARBA" id="ARBA00004496"/>
    </source>
</evidence>
<evidence type="ECO:0000259" key="15">
    <source>
        <dbReference type="PROSITE" id="PS50862"/>
    </source>
</evidence>
<dbReference type="InterPro" id="IPR036621">
    <property type="entry name" value="Anticodon-bd_dom_sf"/>
</dbReference>
<evidence type="ECO:0000256" key="12">
    <source>
        <dbReference type="ARBA" id="ARBA00023146"/>
    </source>
</evidence>
<dbReference type="Gene3D" id="3.40.50.800">
    <property type="entry name" value="Anticodon-binding domain"/>
    <property type="match status" value="1"/>
</dbReference>
<proteinExistence type="inferred from homology"/>
<dbReference type="EC" id="6.1.1.3" evidence="14"/>
<dbReference type="Proteomes" id="UP000295345">
    <property type="component" value="Unassembled WGS sequence"/>
</dbReference>
<comment type="caution">
    <text evidence="14">Lacks conserved residue(s) required for the propagation of feature annotation.</text>
</comment>
<dbReference type="InterPro" id="IPR006195">
    <property type="entry name" value="aa-tRNA-synth_II"/>
</dbReference>
<dbReference type="NCBIfam" id="TIGR00418">
    <property type="entry name" value="thrS"/>
    <property type="match status" value="1"/>
</dbReference>
<dbReference type="PANTHER" id="PTHR11451:SF44">
    <property type="entry name" value="THREONINE--TRNA LIGASE, CHLOROPLASTIC_MITOCHONDRIAL 2"/>
    <property type="match status" value="1"/>
</dbReference>
<sequence length="659" mass="73867">MSDVRVIIQRDSEREERLVATGTTAGALFEGERAVVAVRLGGQLRDLAHPLSDGDEVEPVGITSPDGLDILRHSTAHVMAQAVQELFPEARLGIGPPIKDGFYYDFDVAQPFHPDDLGRIEKRMQQIQKQGQRFARRVVSDDEARAELATEPYKLELIGLKGAAAESAEGASAEVGAGELTIYDNLDPKTGDLCWKDLCRGPHLPTTRLIPAFKLMRSAAAYWRGSERNPQLQRIYGTAWPTKDELKAHLEFLAEAEKRDHRRLGAELDLFSIPEELGSGLAVFHPRGGVVRRVMEDYSRRRHEESGYEFVNTPHITKAKLFETSGHLPNYAESMFPPMQFEGQDYYLKAMNCPMHNLIFKARGRSYRELPLRLFEFGTVYRYEKSGVVHGLTRARGFTQDDSHIYCTKEQMPAELDGLLTFVLNLLRDYGLSDFYLELSTRDDSDKFIGEPEEWAEATEVLRQAAGKQGLELVMDPGGAAYYGPKISVQAKDAIGRTWQMSTIQVDFQQPKRFGLEYTAADGSRQQPVMIHRALFGSIERFFAVLLEHYAGAFPAWLAPVQAVGIPIGDTHVPYLQEFAAEARARGLRVDVDSSADRMQKKIRNAQKAKVPFMVIAGDDDMANGAVSFRYRDGSQKNGIPRAEALREIADAVERRVQV</sequence>
<dbReference type="InterPro" id="IPR004095">
    <property type="entry name" value="TGS"/>
</dbReference>
<keyword evidence="6 14" id="KW-0479">Metal-binding</keyword>